<keyword evidence="1" id="KW-0732">Signal</keyword>
<evidence type="ECO:0000256" key="1">
    <source>
        <dbReference type="SAM" id="SignalP"/>
    </source>
</evidence>
<gene>
    <name evidence="2" type="ORF">DRW07_16610</name>
</gene>
<dbReference type="SUPFAM" id="SSF51069">
    <property type="entry name" value="Carbonic anhydrase"/>
    <property type="match status" value="1"/>
</dbReference>
<dbReference type="InterPro" id="IPR018883">
    <property type="entry name" value="Delta_CA"/>
</dbReference>
<dbReference type="EMBL" id="RPOK01000006">
    <property type="protein sequence ID" value="RPJ65153.1"/>
    <property type="molecule type" value="Genomic_DNA"/>
</dbReference>
<feature type="chain" id="PRO_5017993491" description="Cadmium carbonic anhydrase" evidence="1">
    <location>
        <begin position="27"/>
        <end position="284"/>
    </location>
</feature>
<proteinExistence type="predicted"/>
<evidence type="ECO:0000313" key="2">
    <source>
        <dbReference type="EMBL" id="RPJ65153.1"/>
    </source>
</evidence>
<name>A0A3N5XXH8_9ALTE</name>
<feature type="signal peptide" evidence="1">
    <location>
        <begin position="1"/>
        <end position="26"/>
    </location>
</feature>
<protein>
    <recommendedName>
        <fullName evidence="4">Cadmium carbonic anhydrase</fullName>
    </recommendedName>
</protein>
<dbReference type="OrthoDB" id="8902034at2"/>
<dbReference type="Pfam" id="PF10563">
    <property type="entry name" value="CA_like"/>
    <property type="match status" value="1"/>
</dbReference>
<dbReference type="Proteomes" id="UP000275281">
    <property type="component" value="Unassembled WGS sequence"/>
</dbReference>
<evidence type="ECO:0000313" key="3">
    <source>
        <dbReference type="Proteomes" id="UP000275281"/>
    </source>
</evidence>
<accession>A0A3N5XXH8</accession>
<sequence length="284" mass="30651">MTQHYKKHILAVSLFGAATAAGYALADDHGDMLAKQKAALEANTAGKGFGPQSPRDIDQDYGTNKRVFGMAPNRAEMNLCNIHFHRFAEHKGGNFTTWAGHGDGKGTNTGYVWDGKLADAQMKPVNRQVCASKGQSLQVGDTIEVHYVHSAAMVEPGPTLGACLQDNQMNPGLRVEAQVFVLANDDNALDFKQLAHIETVNGYAQAPNIPSDTGVPVQYLGSTTGPAYNEKGSPLQVTWSVRPEVAVVDINSVADWCDDNVFNEDYAHGVRNLVTNPKLLSTIE</sequence>
<keyword evidence="3" id="KW-1185">Reference proteome</keyword>
<comment type="caution">
    <text evidence="2">The sequence shown here is derived from an EMBL/GenBank/DDBJ whole genome shotgun (WGS) entry which is preliminary data.</text>
</comment>
<evidence type="ECO:0008006" key="4">
    <source>
        <dbReference type="Google" id="ProtNLM"/>
    </source>
</evidence>
<reference evidence="2 3" key="1">
    <citation type="submission" date="2018-11" db="EMBL/GenBank/DDBJ databases">
        <authorList>
            <person name="Ye M.-Q."/>
            <person name="Du Z.-J."/>
        </authorList>
    </citation>
    <scope>NUCLEOTIDE SEQUENCE [LARGE SCALE GENOMIC DNA]</scope>
    <source>
        <strain evidence="2 3">U0105</strain>
    </source>
</reference>
<dbReference type="InterPro" id="IPR036398">
    <property type="entry name" value="CA_dom_sf"/>
</dbReference>
<dbReference type="AlphaFoldDB" id="A0A3N5XXH8"/>
<organism evidence="2 3">
    <name type="scientific">Alteromonas sediminis</name>
    <dbReference type="NCBI Taxonomy" id="2259342"/>
    <lineage>
        <taxon>Bacteria</taxon>
        <taxon>Pseudomonadati</taxon>
        <taxon>Pseudomonadota</taxon>
        <taxon>Gammaproteobacteria</taxon>
        <taxon>Alteromonadales</taxon>
        <taxon>Alteromonadaceae</taxon>
        <taxon>Alteromonas/Salinimonas group</taxon>
        <taxon>Alteromonas</taxon>
    </lineage>
</organism>